<keyword evidence="1" id="KW-0143">Chaperone</keyword>
<protein>
    <submittedName>
        <fullName evidence="4">BAG domain-containing protein Samui</fullName>
    </submittedName>
</protein>
<dbReference type="PANTHER" id="PTHR12329:SF5">
    <property type="entry name" value="STARVIN, ISOFORM E"/>
    <property type="match status" value="1"/>
</dbReference>
<feature type="region of interest" description="Disordered" evidence="2">
    <location>
        <begin position="107"/>
        <end position="437"/>
    </location>
</feature>
<dbReference type="GO" id="GO:0000774">
    <property type="term" value="F:adenyl-nucleotide exchange factor activity"/>
    <property type="evidence" value="ECO:0007669"/>
    <property type="project" value="TreeGrafter"/>
</dbReference>
<dbReference type="SUPFAM" id="SSF63491">
    <property type="entry name" value="BAG domain"/>
    <property type="match status" value="1"/>
</dbReference>
<organism evidence="4 5">
    <name type="scientific">Folsomia candida</name>
    <name type="common">Springtail</name>
    <dbReference type="NCBI Taxonomy" id="158441"/>
    <lineage>
        <taxon>Eukaryota</taxon>
        <taxon>Metazoa</taxon>
        <taxon>Ecdysozoa</taxon>
        <taxon>Arthropoda</taxon>
        <taxon>Hexapoda</taxon>
        <taxon>Collembola</taxon>
        <taxon>Entomobryomorpha</taxon>
        <taxon>Isotomoidea</taxon>
        <taxon>Isotomidae</taxon>
        <taxon>Proisotominae</taxon>
        <taxon>Folsomia</taxon>
    </lineage>
</organism>
<dbReference type="OMA" id="HLRCPPW"/>
<feature type="compositionally biased region" description="Polar residues" evidence="2">
    <location>
        <begin position="389"/>
        <end position="408"/>
    </location>
</feature>
<evidence type="ECO:0000313" key="5">
    <source>
        <dbReference type="Proteomes" id="UP000198287"/>
    </source>
</evidence>
<feature type="compositionally biased region" description="Basic and acidic residues" evidence="2">
    <location>
        <begin position="1"/>
        <end position="13"/>
    </location>
</feature>
<dbReference type="Pfam" id="PF02179">
    <property type="entry name" value="BAG"/>
    <property type="match status" value="1"/>
</dbReference>
<dbReference type="InterPro" id="IPR039773">
    <property type="entry name" value="BAG_chaperone_regulator"/>
</dbReference>
<feature type="compositionally biased region" description="Polar residues" evidence="2">
    <location>
        <begin position="246"/>
        <end position="257"/>
    </location>
</feature>
<name>A0A226EFZ1_FOLCA</name>
<evidence type="ECO:0000313" key="4">
    <source>
        <dbReference type="EMBL" id="OXA55596.1"/>
    </source>
</evidence>
<feature type="compositionally biased region" description="Polar residues" evidence="2">
    <location>
        <begin position="28"/>
        <end position="43"/>
    </location>
</feature>
<evidence type="ECO:0000256" key="1">
    <source>
        <dbReference type="ARBA" id="ARBA00023186"/>
    </source>
</evidence>
<feature type="compositionally biased region" description="Basic and acidic residues" evidence="2">
    <location>
        <begin position="207"/>
        <end position="220"/>
    </location>
</feature>
<dbReference type="GO" id="GO:0016020">
    <property type="term" value="C:membrane"/>
    <property type="evidence" value="ECO:0007669"/>
    <property type="project" value="TreeGrafter"/>
</dbReference>
<accession>A0A226EFZ1</accession>
<evidence type="ECO:0000256" key="2">
    <source>
        <dbReference type="SAM" id="MobiDB-lite"/>
    </source>
</evidence>
<proteinExistence type="predicted"/>
<gene>
    <name evidence="4" type="ORF">Fcan01_09907</name>
</gene>
<dbReference type="PROSITE" id="PS51035">
    <property type="entry name" value="BAG"/>
    <property type="match status" value="1"/>
</dbReference>
<feature type="compositionally biased region" description="Pro residues" evidence="2">
    <location>
        <begin position="417"/>
        <end position="428"/>
    </location>
</feature>
<feature type="compositionally biased region" description="Low complexity" evidence="2">
    <location>
        <begin position="116"/>
        <end position="140"/>
    </location>
</feature>
<sequence>MSSSDESKNKEHLSQNSQNHPHREEESSQNLKNNSTSNHSQNRSKSKSQSPQESSDPFFQDFYNRKKNRPRLSERIFSNRPGGGVFEKDNFVDDLRKHIEEERKMFFDSDPFGNFPSHPRGGSPAPGGAHHAGSGSPRAGRNGGGFPFDSTRSRLDHDFPGARHPMFTMRRPAWEDDPFGGNPFHRERHNSGSSGGGASGSSTASTGEEHIIPIRIERSDGTSSPSSHNGPAPNAHAKAAAKANASVQRSNPISTTPIPMPAPEGMSMSPSPTPDSHIKMHHIPGPQRSSTDEVRKSPSPGRSSRAQSAPPDSPNNDGQGSGGGKKFVSSINIEPKVVTNHSVPQPTQLGGKCTKEKTPPKVGTDGRPIPIFVEGRGPSVNNGYGPGPATSQEHYQQNHADPPQQQKASRPAEPREVTPPPKKPTPPKDPLEKVADITQDVNELSVKIDQFTGKTKDKEFLFLDEMLTRNLIKLDVIETEGREDVRNARKECIKLIQSCIAKLESKVPSNNKSGAEESKMDIDDTSSVNQQPDADKGGESTDSNTSLQNPSTPSKTSTSAETVKVSA</sequence>
<feature type="region of interest" description="Disordered" evidence="2">
    <location>
        <begin position="506"/>
        <end position="567"/>
    </location>
</feature>
<keyword evidence="5" id="KW-1185">Reference proteome</keyword>
<reference evidence="4 5" key="1">
    <citation type="submission" date="2015-12" db="EMBL/GenBank/DDBJ databases">
        <title>The genome of Folsomia candida.</title>
        <authorList>
            <person name="Faddeeva A."/>
            <person name="Derks M.F."/>
            <person name="Anvar Y."/>
            <person name="Smit S."/>
            <person name="Van Straalen N."/>
            <person name="Roelofs D."/>
        </authorList>
    </citation>
    <scope>NUCLEOTIDE SEQUENCE [LARGE SCALE GENOMIC DNA]</scope>
    <source>
        <strain evidence="4 5">VU population</strain>
        <tissue evidence="4">Whole body</tissue>
    </source>
</reference>
<evidence type="ECO:0000259" key="3">
    <source>
        <dbReference type="PROSITE" id="PS51035"/>
    </source>
</evidence>
<dbReference type="Proteomes" id="UP000198287">
    <property type="component" value="Unassembled WGS sequence"/>
</dbReference>
<dbReference type="AlphaFoldDB" id="A0A226EFZ1"/>
<comment type="caution">
    <text evidence="4">The sequence shown here is derived from an EMBL/GenBank/DDBJ whole genome shotgun (WGS) entry which is preliminary data.</text>
</comment>
<dbReference type="STRING" id="158441.A0A226EFZ1"/>
<feature type="compositionally biased region" description="Low complexity" evidence="2">
    <location>
        <begin position="231"/>
        <end position="245"/>
    </location>
</feature>
<dbReference type="GO" id="GO:0051087">
    <property type="term" value="F:protein-folding chaperone binding"/>
    <property type="evidence" value="ECO:0007669"/>
    <property type="project" value="InterPro"/>
</dbReference>
<feature type="region of interest" description="Disordered" evidence="2">
    <location>
        <begin position="1"/>
        <end position="88"/>
    </location>
</feature>
<dbReference type="InterPro" id="IPR036533">
    <property type="entry name" value="BAG_dom_sf"/>
</dbReference>
<feature type="domain" description="BAG" evidence="3">
    <location>
        <begin position="430"/>
        <end position="507"/>
    </location>
</feature>
<dbReference type="SMART" id="SM00264">
    <property type="entry name" value="BAG"/>
    <property type="match status" value="1"/>
</dbReference>
<dbReference type="Gene3D" id="1.20.58.120">
    <property type="entry name" value="BAG domain"/>
    <property type="match status" value="1"/>
</dbReference>
<dbReference type="EMBL" id="LNIX01000004">
    <property type="protein sequence ID" value="OXA55596.1"/>
    <property type="molecule type" value="Genomic_DNA"/>
</dbReference>
<feature type="compositionally biased region" description="Basic and acidic residues" evidence="2">
    <location>
        <begin position="151"/>
        <end position="161"/>
    </location>
</feature>
<feature type="compositionally biased region" description="Polar residues" evidence="2">
    <location>
        <begin position="339"/>
        <end position="348"/>
    </location>
</feature>
<dbReference type="GO" id="GO:0050821">
    <property type="term" value="P:protein stabilization"/>
    <property type="evidence" value="ECO:0007669"/>
    <property type="project" value="TreeGrafter"/>
</dbReference>
<dbReference type="GO" id="GO:0005634">
    <property type="term" value="C:nucleus"/>
    <property type="evidence" value="ECO:0007669"/>
    <property type="project" value="TreeGrafter"/>
</dbReference>
<dbReference type="OrthoDB" id="333905at2759"/>
<feature type="compositionally biased region" description="Polar residues" evidence="2">
    <location>
        <begin position="540"/>
        <end position="561"/>
    </location>
</feature>
<dbReference type="GO" id="GO:0005829">
    <property type="term" value="C:cytosol"/>
    <property type="evidence" value="ECO:0007669"/>
    <property type="project" value="TreeGrafter"/>
</dbReference>
<dbReference type="PANTHER" id="PTHR12329">
    <property type="entry name" value="BCL2-ASSOCIATED ATHANOGENE"/>
    <property type="match status" value="1"/>
</dbReference>
<dbReference type="InterPro" id="IPR003103">
    <property type="entry name" value="BAG_domain"/>
</dbReference>